<organism evidence="2 3">
    <name type="scientific">Brassica carinata</name>
    <name type="common">Ethiopian mustard</name>
    <name type="synonym">Abyssinian cabbage</name>
    <dbReference type="NCBI Taxonomy" id="52824"/>
    <lineage>
        <taxon>Eukaryota</taxon>
        <taxon>Viridiplantae</taxon>
        <taxon>Streptophyta</taxon>
        <taxon>Embryophyta</taxon>
        <taxon>Tracheophyta</taxon>
        <taxon>Spermatophyta</taxon>
        <taxon>Magnoliopsida</taxon>
        <taxon>eudicotyledons</taxon>
        <taxon>Gunneridae</taxon>
        <taxon>Pentapetalae</taxon>
        <taxon>rosids</taxon>
        <taxon>malvids</taxon>
        <taxon>Brassicales</taxon>
        <taxon>Brassicaceae</taxon>
        <taxon>Brassiceae</taxon>
        <taxon>Brassica</taxon>
    </lineage>
</organism>
<reference evidence="2 3" key="1">
    <citation type="submission" date="2020-02" db="EMBL/GenBank/DDBJ databases">
        <authorList>
            <person name="Ma Q."/>
            <person name="Huang Y."/>
            <person name="Song X."/>
            <person name="Pei D."/>
        </authorList>
    </citation>
    <scope>NUCLEOTIDE SEQUENCE [LARGE SCALE GENOMIC DNA]</scope>
    <source>
        <strain evidence="2">Sxm20200214</strain>
        <tissue evidence="2">Leaf</tissue>
    </source>
</reference>
<evidence type="ECO:0000313" key="2">
    <source>
        <dbReference type="EMBL" id="KAG2329826.1"/>
    </source>
</evidence>
<accession>A0A8X7WHP4</accession>
<proteinExistence type="predicted"/>
<sequence length="73" mass="7958">MNETACTGSTSVPPDQVLEREGILEISDSSTRVEDKETRSSGGQEQETSVIPPRRPSVETWARKGWSNPPSAN</sequence>
<feature type="compositionally biased region" description="Polar residues" evidence="1">
    <location>
        <begin position="40"/>
        <end position="49"/>
    </location>
</feature>
<evidence type="ECO:0000313" key="3">
    <source>
        <dbReference type="Proteomes" id="UP000886595"/>
    </source>
</evidence>
<name>A0A8X7WHP4_BRACI</name>
<dbReference type="EMBL" id="JAAMPC010000001">
    <property type="protein sequence ID" value="KAG2329826.1"/>
    <property type="molecule type" value="Genomic_DNA"/>
</dbReference>
<keyword evidence="3" id="KW-1185">Reference proteome</keyword>
<feature type="compositionally biased region" description="Polar residues" evidence="1">
    <location>
        <begin position="1"/>
        <end position="13"/>
    </location>
</feature>
<evidence type="ECO:0000256" key="1">
    <source>
        <dbReference type="SAM" id="MobiDB-lite"/>
    </source>
</evidence>
<comment type="caution">
    <text evidence="2">The sequence shown here is derived from an EMBL/GenBank/DDBJ whole genome shotgun (WGS) entry which is preliminary data.</text>
</comment>
<dbReference type="AlphaFoldDB" id="A0A8X7WHP4"/>
<dbReference type="Proteomes" id="UP000886595">
    <property type="component" value="Unassembled WGS sequence"/>
</dbReference>
<protein>
    <submittedName>
        <fullName evidence="2">Uncharacterized protein</fullName>
    </submittedName>
</protein>
<gene>
    <name evidence="2" type="ORF">Bca52824_001006</name>
</gene>
<feature type="region of interest" description="Disordered" evidence="1">
    <location>
        <begin position="1"/>
        <end position="73"/>
    </location>
</feature>